<dbReference type="Proteomes" id="UP000013776">
    <property type="component" value="Unassembled WGS sequence"/>
</dbReference>
<dbReference type="EMBL" id="CAHR02000035">
    <property type="protein sequence ID" value="CCG81317.2"/>
    <property type="molecule type" value="Genomic_DNA"/>
</dbReference>
<name>S0BE51_TAPDE</name>
<accession>S0BE51</accession>
<reference evidence="1 2" key="1">
    <citation type="journal article" date="2013" name="MBio">
        <title>Genome sequencing of the plant pathogen Taphrina deformans, the causal agent of peach leaf curl.</title>
        <authorList>
            <person name="Cisse O.H."/>
            <person name="Almeida J.M.G.C.F."/>
            <person name="Fonseca A."/>
            <person name="Kumar A.A."/>
            <person name="Salojaervi J."/>
            <person name="Overmyer K."/>
            <person name="Hauser P.M."/>
            <person name="Pagni M."/>
        </authorList>
    </citation>
    <scope>NUCLEOTIDE SEQUENCE [LARGE SCALE GENOMIC DNA]</scope>
    <source>
        <strain evidence="2">PYCC 5710 / ATCC 11124 / CBS 356.35 / IMI 108563 / JCM 9778 / NBRC 8474</strain>
    </source>
</reference>
<sequence>ERTVPAPVDPAARVREGGHTVHQPLSEAIDEGVSGDRAGDCCRVPGDGVRWLLCQAHSHSHQQCPCGRLV</sequence>
<gene>
    <name evidence="1" type="ORF">TAPDE_001131</name>
</gene>
<dbReference type="VEuPathDB" id="FungiDB:TAPDE_001131"/>
<feature type="non-terminal residue" evidence="1">
    <location>
        <position position="70"/>
    </location>
</feature>
<feature type="non-terminal residue" evidence="1">
    <location>
        <position position="1"/>
    </location>
</feature>
<evidence type="ECO:0000313" key="2">
    <source>
        <dbReference type="Proteomes" id="UP000013776"/>
    </source>
</evidence>
<organism evidence="1 2">
    <name type="scientific">Taphrina deformans (strain PYCC 5710 / ATCC 11124 / CBS 356.35 / IMI 108563 / JCM 9778 / NBRC 8474)</name>
    <name type="common">Peach leaf curl fungus</name>
    <name type="synonym">Lalaria deformans</name>
    <dbReference type="NCBI Taxonomy" id="1097556"/>
    <lineage>
        <taxon>Eukaryota</taxon>
        <taxon>Fungi</taxon>
        <taxon>Dikarya</taxon>
        <taxon>Ascomycota</taxon>
        <taxon>Taphrinomycotina</taxon>
        <taxon>Taphrinomycetes</taxon>
        <taxon>Taphrinales</taxon>
        <taxon>Taphrinaceae</taxon>
        <taxon>Taphrina</taxon>
    </lineage>
</organism>
<keyword evidence="2" id="KW-1185">Reference proteome</keyword>
<comment type="caution">
    <text evidence="1">The sequence shown here is derived from an EMBL/GenBank/DDBJ whole genome shotgun (WGS) entry which is preliminary data.</text>
</comment>
<evidence type="ECO:0000313" key="1">
    <source>
        <dbReference type="EMBL" id="CCG81317.2"/>
    </source>
</evidence>
<protein>
    <submittedName>
        <fullName evidence="1">Probable protein transport protein Sec61 subunit gamma</fullName>
    </submittedName>
</protein>
<proteinExistence type="predicted"/>
<dbReference type="AlphaFoldDB" id="S0BE51"/>